<dbReference type="SUPFAM" id="SSF51126">
    <property type="entry name" value="Pectin lyase-like"/>
    <property type="match status" value="1"/>
</dbReference>
<evidence type="ECO:0000313" key="2">
    <source>
        <dbReference type="EMBL" id="MBD5806888.1"/>
    </source>
</evidence>
<protein>
    <recommendedName>
        <fullName evidence="1">Rhamnogalacturonase A/B/Epimerase-like pectate lyase domain-containing protein</fullName>
    </recommendedName>
</protein>
<evidence type="ECO:0000313" key="3">
    <source>
        <dbReference type="Proteomes" id="UP000704341"/>
    </source>
</evidence>
<comment type="caution">
    <text evidence="2">The sequence shown here is derived from an EMBL/GenBank/DDBJ whole genome shotgun (WGS) entry which is preliminary data.</text>
</comment>
<reference evidence="2 3" key="1">
    <citation type="submission" date="2018-07" db="EMBL/GenBank/DDBJ databases">
        <title>Phylogenomic Insights into understanding Host Adaptation of Lactobacillus reuteri by a novel species, Lactobacillus spp. M31.</title>
        <authorList>
            <person name="Sharma S."/>
            <person name="Patil P."/>
            <person name="Korpole S."/>
            <person name="Patil P.B."/>
        </authorList>
    </citation>
    <scope>NUCLEOTIDE SEQUENCE [LARGE SCALE GENOMIC DNA]</scope>
    <source>
        <strain evidence="2 3">M31</strain>
    </source>
</reference>
<feature type="domain" description="Rhamnogalacturonase A/B/Epimerase-like pectate lyase" evidence="1">
    <location>
        <begin position="232"/>
        <end position="454"/>
    </location>
</feature>
<evidence type="ECO:0000259" key="1">
    <source>
        <dbReference type="Pfam" id="PF12708"/>
    </source>
</evidence>
<keyword evidence="3" id="KW-1185">Reference proteome</keyword>
<sequence>MSLRKLIYYNAPDIVKAGDTALPEWSYLLFDGDTQAILGSNDTVTANVVDKDEQLITTIQLDNRQSYVQVPSTAGLSNLPTGDYQLDVHVKQVDGAVAKYPTLGYVGFTVSADAESKSVTVLPKISMQEIYNRIPAEIQRQLASGNFKGATGKSAYELAKDNGFAGTEKEWLDSLKAKPDPTTQDLSAGHLGTDNTWVGLNTFSKLNVTGSMQYKGHDVLTDESLNFYMPTIKEYGAKGDGVTDDTVAIQKAINTNADGGIAFPPGTYLISDTIKITNRCSLHFYGAIVKAAKVMGAMFYTDSWNFESNLKVISMIGDGASCFDLNNKASIGIRASGLILRTFSIKNLPDNAVGIKVDGISKMADIMMLNSISTTGTVGIQFDATDCRLQHFVPVNIETGIIINQGATYISDYHPWSVIMPMTNRTVGIKVNNAGVYLNDYYADTCFKCIEVNGPNTLIIINNFTSFWNHEFYNDQNSSPVPYLFYFKNFSESYRGEHILVSNSILWNSANVKGQYGFWSNLTDNSGFGLSNVQLSNQAENINGIAKEFLI</sequence>
<dbReference type="Gene3D" id="2.160.20.10">
    <property type="entry name" value="Single-stranded right-handed beta-helix, Pectin lyase-like"/>
    <property type="match status" value="1"/>
</dbReference>
<dbReference type="RefSeq" id="WP_191668244.1">
    <property type="nucleotide sequence ID" value="NZ_QORN01000028.1"/>
</dbReference>
<dbReference type="Pfam" id="PF12708">
    <property type="entry name" value="Pect-lyase_RHGA_epim"/>
    <property type="match status" value="1"/>
</dbReference>
<dbReference type="EMBL" id="QORN01000028">
    <property type="protein sequence ID" value="MBD5806888.1"/>
    <property type="molecule type" value="Genomic_DNA"/>
</dbReference>
<dbReference type="InterPro" id="IPR011050">
    <property type="entry name" value="Pectin_lyase_fold/virulence"/>
</dbReference>
<proteinExistence type="predicted"/>
<gene>
    <name evidence="2" type="ORF">DTK66_07250</name>
</gene>
<dbReference type="InterPro" id="IPR012334">
    <property type="entry name" value="Pectin_lyas_fold"/>
</dbReference>
<organism evidence="2 3">
    <name type="scientific">Limosilactobacillus walteri</name>
    <dbReference type="NCBI Taxonomy" id="2268022"/>
    <lineage>
        <taxon>Bacteria</taxon>
        <taxon>Bacillati</taxon>
        <taxon>Bacillota</taxon>
        <taxon>Bacilli</taxon>
        <taxon>Lactobacillales</taxon>
        <taxon>Lactobacillaceae</taxon>
        <taxon>Limosilactobacillus</taxon>
    </lineage>
</organism>
<accession>A0ABR8P849</accession>
<dbReference type="Proteomes" id="UP000704341">
    <property type="component" value="Unassembled WGS sequence"/>
</dbReference>
<dbReference type="InterPro" id="IPR024535">
    <property type="entry name" value="RHGA/B-epi-like_pectate_lyase"/>
</dbReference>
<name>A0ABR8P849_9LACO</name>